<keyword evidence="9" id="KW-0560">Oxidoreductase</keyword>
<dbReference type="GO" id="GO:0006537">
    <property type="term" value="P:glutamate biosynthetic process"/>
    <property type="evidence" value="ECO:0007669"/>
    <property type="project" value="UniProtKB-KW"/>
</dbReference>
<sequence>MTHRGAKQAHEDDGDGVGIMISIPDEYYRTCCTFALPEAGSYGVGNLFMPPQEEKREDSIKLVERMARKLGLQVGICKLLVGLSKYAL</sequence>
<feature type="domain" description="Glutamine amidotransferase type-2" evidence="16">
    <location>
        <begin position="1"/>
        <end position="74"/>
    </location>
</feature>
<evidence type="ECO:0000256" key="11">
    <source>
        <dbReference type="ARBA" id="ARBA00023014"/>
    </source>
</evidence>
<evidence type="ECO:0000256" key="10">
    <source>
        <dbReference type="ARBA" id="ARBA00023004"/>
    </source>
</evidence>
<organism evidence="17 18">
    <name type="scientific">Symbiodinium necroappetens</name>
    <dbReference type="NCBI Taxonomy" id="1628268"/>
    <lineage>
        <taxon>Eukaryota</taxon>
        <taxon>Sar</taxon>
        <taxon>Alveolata</taxon>
        <taxon>Dinophyceae</taxon>
        <taxon>Suessiales</taxon>
        <taxon>Symbiodiniaceae</taxon>
        <taxon>Symbiodinium</taxon>
    </lineage>
</organism>
<accession>A0A812ZZN4</accession>
<gene>
    <name evidence="17" type="primary">GLT1</name>
    <name evidence="17" type="ORF">SNEC2469_LOCUS25828</name>
</gene>
<keyword evidence="4" id="KW-0028">Amino-acid biosynthesis</keyword>
<evidence type="ECO:0000256" key="15">
    <source>
        <dbReference type="ARBA" id="ARBA00039085"/>
    </source>
</evidence>
<dbReference type="InterPro" id="IPR017932">
    <property type="entry name" value="GATase_2_dom"/>
</dbReference>
<name>A0A812ZZN4_9DINO</name>
<evidence type="ECO:0000256" key="7">
    <source>
        <dbReference type="ARBA" id="ARBA00022723"/>
    </source>
</evidence>
<dbReference type="EMBL" id="CAJNJA010051442">
    <property type="protein sequence ID" value="CAE7843660.1"/>
    <property type="molecule type" value="Genomic_DNA"/>
</dbReference>
<reference evidence="17" key="1">
    <citation type="submission" date="2021-02" db="EMBL/GenBank/DDBJ databases">
        <authorList>
            <person name="Dougan E. K."/>
            <person name="Rhodes N."/>
            <person name="Thang M."/>
            <person name="Chan C."/>
        </authorList>
    </citation>
    <scope>NUCLEOTIDE SEQUENCE</scope>
</reference>
<evidence type="ECO:0000256" key="2">
    <source>
        <dbReference type="ARBA" id="ARBA00001927"/>
    </source>
</evidence>
<dbReference type="InterPro" id="IPR029055">
    <property type="entry name" value="Ntn_hydrolases_N"/>
</dbReference>
<evidence type="ECO:0000256" key="14">
    <source>
        <dbReference type="ARBA" id="ARBA00037928"/>
    </source>
</evidence>
<evidence type="ECO:0000256" key="13">
    <source>
        <dbReference type="ARBA" id="ARBA00023291"/>
    </source>
</evidence>
<evidence type="ECO:0000313" key="18">
    <source>
        <dbReference type="Proteomes" id="UP000601435"/>
    </source>
</evidence>
<evidence type="ECO:0000256" key="12">
    <source>
        <dbReference type="ARBA" id="ARBA00023164"/>
    </source>
</evidence>
<proteinExistence type="inferred from homology"/>
<evidence type="ECO:0000256" key="8">
    <source>
        <dbReference type="ARBA" id="ARBA00022962"/>
    </source>
</evidence>
<comment type="caution">
    <text evidence="17">The sequence shown here is derived from an EMBL/GenBank/DDBJ whole genome shotgun (WGS) entry which is preliminary data.</text>
</comment>
<dbReference type="AlphaFoldDB" id="A0A812ZZN4"/>
<dbReference type="Pfam" id="PF00310">
    <property type="entry name" value="GATase_2"/>
    <property type="match status" value="1"/>
</dbReference>
<dbReference type="SUPFAM" id="SSF56235">
    <property type="entry name" value="N-terminal nucleophile aminohydrolases (Ntn hydrolases)"/>
    <property type="match status" value="1"/>
</dbReference>
<evidence type="ECO:0000313" key="17">
    <source>
        <dbReference type="EMBL" id="CAE7843660.1"/>
    </source>
</evidence>
<evidence type="ECO:0000256" key="5">
    <source>
        <dbReference type="ARBA" id="ARBA00022630"/>
    </source>
</evidence>
<protein>
    <recommendedName>
        <fullName evidence="15">glutamate synthase (ferredoxin)</fullName>
        <ecNumber evidence="15">1.4.7.1</ecNumber>
    </recommendedName>
</protein>
<comment type="cofactor">
    <cofactor evidence="1">
        <name>FMN</name>
        <dbReference type="ChEBI" id="CHEBI:58210"/>
    </cofactor>
</comment>
<keyword evidence="5" id="KW-0285">Flavoprotein</keyword>
<evidence type="ECO:0000259" key="16">
    <source>
        <dbReference type="Pfam" id="PF00310"/>
    </source>
</evidence>
<dbReference type="PANTHER" id="PTHR11938">
    <property type="entry name" value="FAD NADPH DEHYDROGENASE/OXIDOREDUCTASE"/>
    <property type="match status" value="1"/>
</dbReference>
<keyword evidence="11" id="KW-0411">Iron-sulfur</keyword>
<comment type="cofactor">
    <cofactor evidence="2">
        <name>[3Fe-4S] cluster</name>
        <dbReference type="ChEBI" id="CHEBI:21137"/>
    </cofactor>
</comment>
<keyword evidence="8" id="KW-0315">Glutamine amidotransferase</keyword>
<dbReference type="InterPro" id="IPR050711">
    <property type="entry name" value="ET-N_metabolism_enzyme"/>
</dbReference>
<evidence type="ECO:0000256" key="3">
    <source>
        <dbReference type="ARBA" id="ARBA00009716"/>
    </source>
</evidence>
<dbReference type="Proteomes" id="UP000601435">
    <property type="component" value="Unassembled WGS sequence"/>
</dbReference>
<dbReference type="GO" id="GO:0046872">
    <property type="term" value="F:metal ion binding"/>
    <property type="evidence" value="ECO:0007669"/>
    <property type="project" value="UniProtKB-KW"/>
</dbReference>
<keyword evidence="18" id="KW-1185">Reference proteome</keyword>
<evidence type="ECO:0000256" key="4">
    <source>
        <dbReference type="ARBA" id="ARBA00022605"/>
    </source>
</evidence>
<comment type="pathway">
    <text evidence="14">Amino-acid biosynthesis; L-glutamate biosynthesis via GLT pathway; L-glutamate from 2-oxoglutarate and L-glutamine (ferredoxin route): step 1/1.</text>
</comment>
<comment type="similarity">
    <text evidence="3">Belongs to the glutamate synthase family.</text>
</comment>
<keyword evidence="12" id="KW-0314">Glutamate biosynthesis</keyword>
<evidence type="ECO:0000256" key="6">
    <source>
        <dbReference type="ARBA" id="ARBA00022643"/>
    </source>
</evidence>
<dbReference type="GO" id="GO:0051538">
    <property type="term" value="F:3 iron, 4 sulfur cluster binding"/>
    <property type="evidence" value="ECO:0007669"/>
    <property type="project" value="UniProtKB-KW"/>
</dbReference>
<dbReference type="OrthoDB" id="4327079at2759"/>
<dbReference type="EC" id="1.4.7.1" evidence="15"/>
<keyword evidence="13" id="KW-0003">3Fe-4S</keyword>
<keyword evidence="10" id="KW-0408">Iron</keyword>
<dbReference type="Gene3D" id="3.60.20.10">
    <property type="entry name" value="Glutamine Phosphoribosylpyrophosphate, subunit 1, domain 1"/>
    <property type="match status" value="1"/>
</dbReference>
<keyword evidence="6" id="KW-0288">FMN</keyword>
<evidence type="ECO:0000256" key="1">
    <source>
        <dbReference type="ARBA" id="ARBA00001917"/>
    </source>
</evidence>
<keyword evidence="7" id="KW-0479">Metal-binding</keyword>
<evidence type="ECO:0000256" key="9">
    <source>
        <dbReference type="ARBA" id="ARBA00023002"/>
    </source>
</evidence>
<dbReference type="GO" id="GO:0016041">
    <property type="term" value="F:glutamate synthase (ferredoxin) activity"/>
    <property type="evidence" value="ECO:0007669"/>
    <property type="project" value="UniProtKB-EC"/>
</dbReference>